<accession>A0A857DIE0</accession>
<feature type="domain" description="EAL" evidence="1">
    <location>
        <begin position="1"/>
        <end position="49"/>
    </location>
</feature>
<evidence type="ECO:0000313" key="3">
    <source>
        <dbReference type="EMBL" id="QHA00563.1"/>
    </source>
</evidence>
<dbReference type="Proteomes" id="UP000430508">
    <property type="component" value="Chromosome"/>
</dbReference>
<name>A0A857DIE0_9FIRM</name>
<dbReference type="Gene3D" id="1.10.3210.10">
    <property type="entry name" value="Hypothetical protein af1432"/>
    <property type="match status" value="1"/>
</dbReference>
<organism evidence="3 4">
    <name type="scientific">Dehalobacter restrictus</name>
    <dbReference type="NCBI Taxonomy" id="55583"/>
    <lineage>
        <taxon>Bacteria</taxon>
        <taxon>Bacillati</taxon>
        <taxon>Bacillota</taxon>
        <taxon>Clostridia</taxon>
        <taxon>Eubacteriales</taxon>
        <taxon>Desulfitobacteriaceae</taxon>
        <taxon>Dehalobacter</taxon>
    </lineage>
</organism>
<dbReference type="AlphaFoldDB" id="A0A857DIE0"/>
<dbReference type="RefSeq" id="WP_019225413.1">
    <property type="nucleotide sequence ID" value="NZ_CP046996.1"/>
</dbReference>
<evidence type="ECO:0000259" key="1">
    <source>
        <dbReference type="PROSITE" id="PS50883"/>
    </source>
</evidence>
<dbReference type="InterPro" id="IPR013976">
    <property type="entry name" value="HDOD"/>
</dbReference>
<dbReference type="Gene3D" id="3.20.20.450">
    <property type="entry name" value="EAL domain"/>
    <property type="match status" value="1"/>
</dbReference>
<dbReference type="PANTHER" id="PTHR33525">
    <property type="match status" value="1"/>
</dbReference>
<dbReference type="InterPro" id="IPR001633">
    <property type="entry name" value="EAL_dom"/>
</dbReference>
<protein>
    <submittedName>
        <fullName evidence="3">HDOD domain-containing protein</fullName>
    </submittedName>
</protein>
<dbReference type="Pfam" id="PF08668">
    <property type="entry name" value="HDOD"/>
    <property type="match status" value="1"/>
</dbReference>
<dbReference type="PROSITE" id="PS51833">
    <property type="entry name" value="HDOD"/>
    <property type="match status" value="1"/>
</dbReference>
<evidence type="ECO:0000313" key="4">
    <source>
        <dbReference type="Proteomes" id="UP000430508"/>
    </source>
</evidence>
<dbReference type="PANTHER" id="PTHR33525:SF4">
    <property type="entry name" value="CYCLIC DI-GMP PHOSPHODIESTERASE CDGJ"/>
    <property type="match status" value="1"/>
</dbReference>
<feature type="domain" description="HDOD" evidence="2">
    <location>
        <begin position="43"/>
        <end position="211"/>
    </location>
</feature>
<evidence type="ECO:0000259" key="2">
    <source>
        <dbReference type="PROSITE" id="PS51833"/>
    </source>
</evidence>
<dbReference type="SUPFAM" id="SSF109604">
    <property type="entry name" value="HD-domain/PDEase-like"/>
    <property type="match status" value="1"/>
</dbReference>
<dbReference type="EMBL" id="CP046996">
    <property type="protein sequence ID" value="QHA00563.1"/>
    <property type="molecule type" value="Genomic_DNA"/>
</dbReference>
<dbReference type="PROSITE" id="PS50883">
    <property type="entry name" value="EAL"/>
    <property type="match status" value="1"/>
</dbReference>
<sequence>MKVRFVAEKIETREEFQRAYEMGYDYFQGYFFSKPSIINSKEIVSLNSNILKIIQELKMPEPNYTVIGNIVQSDLGLTYKIFKLANSTYLGTKNKINSIPQALAHLGLKELYRWSSIIMLKDLQNIENAELIKLSLIRGKLMELLASELGDKTSSSEFFFTGMFSSIDILLNKSMEQVLHGLSLPDHVKLALLGQDNKQRRLLDFIIDFEK</sequence>
<dbReference type="InterPro" id="IPR035919">
    <property type="entry name" value="EAL_sf"/>
</dbReference>
<dbReference type="InterPro" id="IPR052340">
    <property type="entry name" value="RNase_Y/CdgJ"/>
</dbReference>
<gene>
    <name evidence="3" type="ORF">GQ588_07930</name>
</gene>
<proteinExistence type="predicted"/>
<reference evidence="3 4" key="1">
    <citation type="submission" date="2019-12" db="EMBL/GenBank/DDBJ databases">
        <title>Sequence classification of anaerobic respiratory reductive dehalogenases: First we see many, then we see few.</title>
        <authorList>
            <person name="Molenda O."/>
            <person name="Puentes Jacome L.A."/>
            <person name="Cao X."/>
            <person name="Nesbo C.L."/>
            <person name="Tang S."/>
            <person name="Morson N."/>
            <person name="Patron J."/>
            <person name="Lomheim L."/>
            <person name="Wishart D.S."/>
            <person name="Edwards E.A."/>
        </authorList>
    </citation>
    <scope>NUCLEOTIDE SEQUENCE [LARGE SCALE GENOMIC DNA]</scope>
    <source>
        <strain evidence="3 4">12DCA</strain>
    </source>
</reference>